<protein>
    <submittedName>
        <fullName evidence="1">Uncharacterized protein</fullName>
    </submittedName>
</protein>
<keyword evidence="2" id="KW-1185">Reference proteome</keyword>
<evidence type="ECO:0000313" key="1">
    <source>
        <dbReference type="EMBL" id="MBF9140870.1"/>
    </source>
</evidence>
<name>A0A931BBL2_9BACT</name>
<accession>A0A931BBL2</accession>
<dbReference type="RefSeq" id="WP_196285206.1">
    <property type="nucleotide sequence ID" value="NZ_JADQDP010000001.1"/>
</dbReference>
<reference evidence="1 2" key="1">
    <citation type="submission" date="2020-11" db="EMBL/GenBank/DDBJ databases">
        <authorList>
            <person name="Kim M.K."/>
        </authorList>
    </citation>
    <scope>NUCLEOTIDE SEQUENCE [LARGE SCALE GENOMIC DNA]</scope>
    <source>
        <strain evidence="1 2">BT439</strain>
    </source>
</reference>
<sequence length="90" mass="10571">MTLHDFNNLSDEVQQAYVYRVGTYLARRWDDFHRAALLYQLPDGFYAELAYDTVAEEVEFCFAFEAGSEDDRLPDYAAFVKLPDWMPETE</sequence>
<dbReference type="Proteomes" id="UP000645610">
    <property type="component" value="Unassembled WGS sequence"/>
</dbReference>
<comment type="caution">
    <text evidence="1">The sequence shown here is derived from an EMBL/GenBank/DDBJ whole genome shotgun (WGS) entry which is preliminary data.</text>
</comment>
<evidence type="ECO:0000313" key="2">
    <source>
        <dbReference type="Proteomes" id="UP000645610"/>
    </source>
</evidence>
<proteinExistence type="predicted"/>
<gene>
    <name evidence="1" type="ORF">I2I01_04445</name>
</gene>
<organism evidence="1 2">
    <name type="scientific">Hymenobacter properus</name>
    <dbReference type="NCBI Taxonomy" id="2791026"/>
    <lineage>
        <taxon>Bacteria</taxon>
        <taxon>Pseudomonadati</taxon>
        <taxon>Bacteroidota</taxon>
        <taxon>Cytophagia</taxon>
        <taxon>Cytophagales</taxon>
        <taxon>Hymenobacteraceae</taxon>
        <taxon>Hymenobacter</taxon>
    </lineage>
</organism>
<dbReference type="EMBL" id="JADQDP010000001">
    <property type="protein sequence ID" value="MBF9140870.1"/>
    <property type="molecule type" value="Genomic_DNA"/>
</dbReference>
<dbReference type="AlphaFoldDB" id="A0A931BBL2"/>